<dbReference type="OrthoDB" id="9786506at2"/>
<dbReference type="PANTHER" id="PTHR39087:SF2">
    <property type="entry name" value="UPF0104 MEMBRANE PROTEIN MJ1595"/>
    <property type="match status" value="1"/>
</dbReference>
<keyword evidence="4 6" id="KW-1133">Transmembrane helix</keyword>
<dbReference type="RefSeq" id="WP_054533030.1">
    <property type="nucleotide sequence ID" value="NZ_LGKP01000007.1"/>
</dbReference>
<keyword evidence="3 6" id="KW-0812">Transmembrane</keyword>
<evidence type="ECO:0000256" key="2">
    <source>
        <dbReference type="ARBA" id="ARBA00022475"/>
    </source>
</evidence>
<dbReference type="STRING" id="70996.SE18_03485"/>
<evidence type="ECO:0000313" key="8">
    <source>
        <dbReference type="Proteomes" id="UP000050277"/>
    </source>
</evidence>
<dbReference type="PANTHER" id="PTHR39087">
    <property type="entry name" value="UPF0104 MEMBRANE PROTEIN MJ1595"/>
    <property type="match status" value="1"/>
</dbReference>
<accession>A0A0P6YG90</accession>
<reference evidence="7 8" key="1">
    <citation type="submission" date="2015-07" db="EMBL/GenBank/DDBJ databases">
        <title>Whole genome sequence of Herpetosiphon geysericola DSM 7119.</title>
        <authorList>
            <person name="Hemp J."/>
            <person name="Ward L.M."/>
            <person name="Pace L.A."/>
            <person name="Fischer W.W."/>
        </authorList>
    </citation>
    <scope>NUCLEOTIDE SEQUENCE [LARGE SCALE GENOMIC DNA]</scope>
    <source>
        <strain evidence="7 8">DSM 7119</strain>
    </source>
</reference>
<dbReference type="EMBL" id="LGKP01000007">
    <property type="protein sequence ID" value="KPL91216.1"/>
    <property type="molecule type" value="Genomic_DNA"/>
</dbReference>
<dbReference type="PATRIC" id="fig|70996.4.peg.1189"/>
<evidence type="ECO:0000256" key="6">
    <source>
        <dbReference type="SAM" id="Phobius"/>
    </source>
</evidence>
<dbReference type="NCBIfam" id="TIGR00374">
    <property type="entry name" value="flippase-like domain"/>
    <property type="match status" value="1"/>
</dbReference>
<gene>
    <name evidence="7" type="ORF">SE18_03485</name>
</gene>
<evidence type="ECO:0000256" key="5">
    <source>
        <dbReference type="ARBA" id="ARBA00023136"/>
    </source>
</evidence>
<comment type="caution">
    <text evidence="7">The sequence shown here is derived from an EMBL/GenBank/DDBJ whole genome shotgun (WGS) entry which is preliminary data.</text>
</comment>
<dbReference type="AlphaFoldDB" id="A0A0P6YG90"/>
<evidence type="ECO:0000256" key="1">
    <source>
        <dbReference type="ARBA" id="ARBA00004651"/>
    </source>
</evidence>
<feature type="transmembrane region" description="Helical" evidence="6">
    <location>
        <begin position="39"/>
        <end position="57"/>
    </location>
</feature>
<dbReference type="GO" id="GO:0005886">
    <property type="term" value="C:plasma membrane"/>
    <property type="evidence" value="ECO:0007669"/>
    <property type="project" value="UniProtKB-SubCell"/>
</dbReference>
<feature type="transmembrane region" description="Helical" evidence="6">
    <location>
        <begin position="121"/>
        <end position="138"/>
    </location>
</feature>
<dbReference type="Proteomes" id="UP000050277">
    <property type="component" value="Unassembled WGS sequence"/>
</dbReference>
<evidence type="ECO:0000313" key="7">
    <source>
        <dbReference type="EMBL" id="KPL91216.1"/>
    </source>
</evidence>
<sequence>MRRPKLWFGIAISVFFLWWSFNGLDWAGFWDALSTANYWWIIPGVLVYFGAVWARTWRWHYMLRHIKAVSIRRLFPVVVIGYMGNNVYPARAGEVIRSYVLKRKEGIGMGASLTTVILERLFDGLVMLLFVFVTLPFIELPALWNNLVIISSILFGVALVIFLMIASNQRRTEQLYSWALRSIVPQRFHSKAHGLFDKIMLGLHSLRSPREMLMIFVTSTAIWLTETTKYWFIMQAFDFHVSFDVLMLMTAVANLALIIPAAPGGAGTFDAAGISVLKSFNVAESIATGYTLVLHLALWVPITVLGFWYMWRERVAWNEFDQAVNESQAAENRIQQREAALREELGESANAPHAEVEVRL</sequence>
<protein>
    <recommendedName>
        <fullName evidence="9">TIGR00374 family protein</fullName>
    </recommendedName>
</protein>
<name>A0A0P6YG90_9CHLR</name>
<evidence type="ECO:0008006" key="9">
    <source>
        <dbReference type="Google" id="ProtNLM"/>
    </source>
</evidence>
<feature type="transmembrane region" description="Helical" evidence="6">
    <location>
        <begin position="144"/>
        <end position="166"/>
    </location>
</feature>
<feature type="transmembrane region" description="Helical" evidence="6">
    <location>
        <begin position="245"/>
        <end position="269"/>
    </location>
</feature>
<keyword evidence="2" id="KW-1003">Cell membrane</keyword>
<feature type="transmembrane region" description="Helical" evidence="6">
    <location>
        <begin position="290"/>
        <end position="311"/>
    </location>
</feature>
<organism evidence="7 8">
    <name type="scientific">Herpetosiphon geysericola</name>
    <dbReference type="NCBI Taxonomy" id="70996"/>
    <lineage>
        <taxon>Bacteria</taxon>
        <taxon>Bacillati</taxon>
        <taxon>Chloroflexota</taxon>
        <taxon>Chloroflexia</taxon>
        <taxon>Herpetosiphonales</taxon>
        <taxon>Herpetosiphonaceae</taxon>
        <taxon>Herpetosiphon</taxon>
    </lineage>
</organism>
<comment type="subcellular location">
    <subcellularLocation>
        <location evidence="1">Cell membrane</location>
        <topology evidence="1">Multi-pass membrane protein</topology>
    </subcellularLocation>
</comment>
<proteinExistence type="predicted"/>
<keyword evidence="5 6" id="KW-0472">Membrane</keyword>
<keyword evidence="8" id="KW-1185">Reference proteome</keyword>
<evidence type="ECO:0000256" key="4">
    <source>
        <dbReference type="ARBA" id="ARBA00022989"/>
    </source>
</evidence>
<dbReference type="InterPro" id="IPR022791">
    <property type="entry name" value="L-PG_synthase/AglD"/>
</dbReference>
<dbReference type="Pfam" id="PF03706">
    <property type="entry name" value="LPG_synthase_TM"/>
    <property type="match status" value="1"/>
</dbReference>
<evidence type="ECO:0000256" key="3">
    <source>
        <dbReference type="ARBA" id="ARBA00022692"/>
    </source>
</evidence>